<dbReference type="HOGENOM" id="CLU_015282_0_1_1"/>
<protein>
    <submittedName>
        <fullName evidence="1">Uncharacterized protein</fullName>
    </submittedName>
</protein>
<sequence>MPLEHLMFVDCMLTLPGASLEAEYQWRINTINTEVTFCGVEEEWLLCWLTVDDDPYPSIKQQRCLVKNNTEVFLHQAMKYINPPWPAAEVECNVCEGKVLPAKSTLLNHAEEAYGTVVQDHTQEKLALEYQQSLEN</sequence>
<dbReference type="KEGG" id="pbl:PAAG_12343"/>
<evidence type="ECO:0000313" key="1">
    <source>
        <dbReference type="EMBL" id="KGQ00970.1"/>
    </source>
</evidence>
<dbReference type="EMBL" id="KN294013">
    <property type="protein sequence ID" value="KGQ00970.1"/>
    <property type="molecule type" value="Genomic_DNA"/>
</dbReference>
<dbReference type="VEuPathDB" id="FungiDB:PAAG_12343"/>
<dbReference type="RefSeq" id="XP_002790890.2">
    <property type="nucleotide sequence ID" value="XM_002790844.2"/>
</dbReference>
<gene>
    <name evidence="1" type="ORF">PAAG_12343</name>
</gene>
<proteinExistence type="predicted"/>
<dbReference type="eggNOG" id="ENOG502QW3K">
    <property type="taxonomic scope" value="Eukaryota"/>
</dbReference>
<dbReference type="STRING" id="502779.A0A0A2V485"/>
<name>A0A0A2V485_PARBA</name>
<dbReference type="OrthoDB" id="4184575at2759"/>
<dbReference type="AlphaFoldDB" id="A0A0A2V485"/>
<evidence type="ECO:0000313" key="2">
    <source>
        <dbReference type="Proteomes" id="UP000002059"/>
    </source>
</evidence>
<dbReference type="GeneID" id="9094160"/>
<accession>A0A0A2V485</accession>
<organism evidence="1 2">
    <name type="scientific">Paracoccidioides lutzii (strain ATCC MYA-826 / Pb01)</name>
    <name type="common">Paracoccidioides brasiliensis</name>
    <dbReference type="NCBI Taxonomy" id="502779"/>
    <lineage>
        <taxon>Eukaryota</taxon>
        <taxon>Fungi</taxon>
        <taxon>Dikarya</taxon>
        <taxon>Ascomycota</taxon>
        <taxon>Pezizomycotina</taxon>
        <taxon>Eurotiomycetes</taxon>
        <taxon>Eurotiomycetidae</taxon>
        <taxon>Onygenales</taxon>
        <taxon>Ajellomycetaceae</taxon>
        <taxon>Paracoccidioides</taxon>
    </lineage>
</organism>
<reference evidence="1 2" key="1">
    <citation type="journal article" date="2011" name="PLoS Genet.">
        <title>Comparative genomic analysis of human fungal pathogens causing paracoccidioidomycosis.</title>
        <authorList>
            <person name="Desjardins C.A."/>
            <person name="Champion M.D."/>
            <person name="Holder J.W."/>
            <person name="Muszewska A."/>
            <person name="Goldberg J."/>
            <person name="Bailao A.M."/>
            <person name="Brigido M.M."/>
            <person name="Ferreira M.E."/>
            <person name="Garcia A.M."/>
            <person name="Grynberg M."/>
            <person name="Gujja S."/>
            <person name="Heiman D.I."/>
            <person name="Henn M.R."/>
            <person name="Kodira C.D."/>
            <person name="Leon-Narvaez H."/>
            <person name="Longo L.V."/>
            <person name="Ma L.J."/>
            <person name="Malavazi I."/>
            <person name="Matsuo A.L."/>
            <person name="Morais F.V."/>
            <person name="Pereira M."/>
            <person name="Rodriguez-Brito S."/>
            <person name="Sakthikumar S."/>
            <person name="Salem-Izacc S.M."/>
            <person name="Sykes S.M."/>
            <person name="Teixeira M.M."/>
            <person name="Vallejo M.C."/>
            <person name="Walter M.E."/>
            <person name="Yandava C."/>
            <person name="Young S."/>
            <person name="Zeng Q."/>
            <person name="Zucker J."/>
            <person name="Felipe M.S."/>
            <person name="Goldman G.H."/>
            <person name="Haas B.J."/>
            <person name="McEwen J.G."/>
            <person name="Nino-Vega G."/>
            <person name="Puccia R."/>
            <person name="San-Blas G."/>
            <person name="Soares C.M."/>
            <person name="Birren B.W."/>
            <person name="Cuomo C.A."/>
        </authorList>
    </citation>
    <scope>NUCLEOTIDE SEQUENCE [LARGE SCALE GENOMIC DNA]</scope>
    <source>
        <strain evidence="2">ATCC MYA-826 / Pb01</strain>
    </source>
</reference>
<dbReference type="Proteomes" id="UP000002059">
    <property type="component" value="Partially assembled WGS sequence"/>
</dbReference>
<keyword evidence="2" id="KW-1185">Reference proteome</keyword>